<dbReference type="GO" id="GO:0006310">
    <property type="term" value="P:DNA recombination"/>
    <property type="evidence" value="ECO:0007669"/>
    <property type="project" value="UniProtKB-KW"/>
</dbReference>
<dbReference type="InterPro" id="IPR025166">
    <property type="entry name" value="Integrase_DNA_bind_dom"/>
</dbReference>
<keyword evidence="3 5" id="KW-0238">DNA-binding</keyword>
<evidence type="ECO:0000256" key="2">
    <source>
        <dbReference type="ARBA" id="ARBA00022908"/>
    </source>
</evidence>
<feature type="domain" description="Tyr recombinase" evidence="6">
    <location>
        <begin position="214"/>
        <end position="388"/>
    </location>
</feature>
<dbReference type="Pfam" id="PF00589">
    <property type="entry name" value="Phage_integrase"/>
    <property type="match status" value="1"/>
</dbReference>
<dbReference type="Gene3D" id="3.30.160.390">
    <property type="entry name" value="Integrase, DNA-binding domain"/>
    <property type="match status" value="1"/>
</dbReference>
<dbReference type="InterPro" id="IPR050808">
    <property type="entry name" value="Phage_Integrase"/>
</dbReference>
<dbReference type="InterPro" id="IPR010998">
    <property type="entry name" value="Integrase_recombinase_N"/>
</dbReference>
<sequence>MPKTTHRLTAVSVTNISKPGLHADGTGLYLKVSPTGARSWVFRFMRDGKPRYLGLGSANTVKLAAARGLAGQARQLLQNGVDPIEARKQAVAAARAATARSVPFKEFAESVVDAREAGWKNAKHRQQWRNSLKTHVYPKLGHRPVSTITTDDVLEVLKPIWTKTPETASRLRGRIETILDAAKARGARSGENPARWRGHLSNLLPKTSKVARVMHHPALSFSDLPVFMARLRALEGVSPRALEFTILNAARTCETIGMRWAEVDWKQKLWVVPPERMKAGKEHRVPLCTRAVDILKELQTVQLNEFVFPGLKSGRHLSDMSLLMLLRRMDRDEITVHGFRSTFRDWAAETTSFPNHVVEMALAHTVANQVESAYRRGDLFEKRRKLMNAWERYCLSSLNVIAFPEIESATKDRAHASR</sequence>
<dbReference type="Pfam" id="PF13356">
    <property type="entry name" value="Arm-DNA-bind_3"/>
    <property type="match status" value="1"/>
</dbReference>
<proteinExistence type="inferred from homology"/>
<keyword evidence="4" id="KW-0233">DNA recombination</keyword>
<evidence type="ECO:0000256" key="5">
    <source>
        <dbReference type="PROSITE-ProRule" id="PRU01248"/>
    </source>
</evidence>
<gene>
    <name evidence="8" type="ordered locus">Hden_1734</name>
</gene>
<dbReference type="GO" id="GO:0015074">
    <property type="term" value="P:DNA integration"/>
    <property type="evidence" value="ECO:0007669"/>
    <property type="project" value="UniProtKB-KW"/>
</dbReference>
<name>D8JYT9_HYPDA</name>
<accession>D8JYT9</accession>
<dbReference type="CDD" id="cd00801">
    <property type="entry name" value="INT_P4_C"/>
    <property type="match status" value="1"/>
</dbReference>
<protein>
    <submittedName>
        <fullName evidence="8">Integrase family protein</fullName>
    </submittedName>
</protein>
<dbReference type="Pfam" id="PF22022">
    <property type="entry name" value="Phage_int_M"/>
    <property type="match status" value="1"/>
</dbReference>
<dbReference type="InterPro" id="IPR038488">
    <property type="entry name" value="Integrase_DNA-bd_sf"/>
</dbReference>
<evidence type="ECO:0000259" key="7">
    <source>
        <dbReference type="PROSITE" id="PS51900"/>
    </source>
</evidence>
<evidence type="ECO:0000313" key="9">
    <source>
        <dbReference type="Proteomes" id="UP000002033"/>
    </source>
</evidence>
<evidence type="ECO:0000256" key="4">
    <source>
        <dbReference type="ARBA" id="ARBA00023172"/>
    </source>
</evidence>
<keyword evidence="2" id="KW-0229">DNA integration</keyword>
<dbReference type="eggNOG" id="COG0582">
    <property type="taxonomic scope" value="Bacteria"/>
</dbReference>
<dbReference type="InterPro" id="IPR002104">
    <property type="entry name" value="Integrase_catalytic"/>
</dbReference>
<dbReference type="InterPro" id="IPR011010">
    <property type="entry name" value="DNA_brk_join_enz"/>
</dbReference>
<dbReference type="PANTHER" id="PTHR30629:SF2">
    <property type="entry name" value="PROPHAGE INTEGRASE INTS-RELATED"/>
    <property type="match status" value="1"/>
</dbReference>
<dbReference type="Proteomes" id="UP000002033">
    <property type="component" value="Chromosome"/>
</dbReference>
<dbReference type="SUPFAM" id="SSF56349">
    <property type="entry name" value="DNA breaking-rejoining enzymes"/>
    <property type="match status" value="1"/>
</dbReference>
<dbReference type="InterPro" id="IPR013762">
    <property type="entry name" value="Integrase-like_cat_sf"/>
</dbReference>
<dbReference type="PANTHER" id="PTHR30629">
    <property type="entry name" value="PROPHAGE INTEGRASE"/>
    <property type="match status" value="1"/>
</dbReference>
<dbReference type="AlphaFoldDB" id="D8JYT9"/>
<dbReference type="Gene3D" id="1.10.150.130">
    <property type="match status" value="1"/>
</dbReference>
<keyword evidence="9" id="KW-1185">Reference proteome</keyword>
<dbReference type="Gene3D" id="1.10.443.10">
    <property type="entry name" value="Intergrase catalytic core"/>
    <property type="match status" value="1"/>
</dbReference>
<dbReference type="HOGENOM" id="CLU_027562_0_2_5"/>
<evidence type="ECO:0000313" key="8">
    <source>
        <dbReference type="EMBL" id="ADJ23541.1"/>
    </source>
</evidence>
<evidence type="ECO:0000256" key="3">
    <source>
        <dbReference type="ARBA" id="ARBA00023125"/>
    </source>
</evidence>
<comment type="similarity">
    <text evidence="1">Belongs to the 'phage' integrase family.</text>
</comment>
<dbReference type="KEGG" id="hdn:Hden_1734"/>
<evidence type="ECO:0000256" key="1">
    <source>
        <dbReference type="ARBA" id="ARBA00008857"/>
    </source>
</evidence>
<reference evidence="9" key="1">
    <citation type="journal article" date="2011" name="J. Bacteriol.">
        <title>Genome sequences of eight morphologically diverse alphaproteobacteria.</title>
        <authorList>
            <consortium name="US DOE Joint Genome Institute"/>
            <person name="Brown P.J."/>
            <person name="Kysela D.T."/>
            <person name="Buechlein A."/>
            <person name="Hemmerich C."/>
            <person name="Brun Y.V."/>
        </authorList>
    </citation>
    <scope>NUCLEOTIDE SEQUENCE [LARGE SCALE GENOMIC DNA]</scope>
    <source>
        <strain evidence="9">ATCC 51888 / DSM 1869 / NCIB 11706 / TK 0415</strain>
    </source>
</reference>
<dbReference type="InterPro" id="IPR044068">
    <property type="entry name" value="CB"/>
</dbReference>
<dbReference type="STRING" id="582899.Hden_1734"/>
<dbReference type="GO" id="GO:0003677">
    <property type="term" value="F:DNA binding"/>
    <property type="evidence" value="ECO:0007669"/>
    <property type="project" value="UniProtKB-UniRule"/>
</dbReference>
<dbReference type="EMBL" id="CP002083">
    <property type="protein sequence ID" value="ADJ23541.1"/>
    <property type="molecule type" value="Genomic_DNA"/>
</dbReference>
<evidence type="ECO:0000259" key="6">
    <source>
        <dbReference type="PROSITE" id="PS51898"/>
    </source>
</evidence>
<feature type="domain" description="Core-binding (CB)" evidence="7">
    <location>
        <begin position="102"/>
        <end position="183"/>
    </location>
</feature>
<dbReference type="PROSITE" id="PS51900">
    <property type="entry name" value="CB"/>
    <property type="match status" value="1"/>
</dbReference>
<dbReference type="OrthoDB" id="9795573at2"/>
<dbReference type="RefSeq" id="WP_013215700.1">
    <property type="nucleotide sequence ID" value="NC_014313.1"/>
</dbReference>
<dbReference type="PROSITE" id="PS51898">
    <property type="entry name" value="TYR_RECOMBINASE"/>
    <property type="match status" value="1"/>
</dbReference>
<organism evidence="8 9">
    <name type="scientific">Hyphomicrobium denitrificans (strain ATCC 51888 / DSM 1869 / NCIMB 11706 / TK 0415)</name>
    <dbReference type="NCBI Taxonomy" id="582899"/>
    <lineage>
        <taxon>Bacteria</taxon>
        <taxon>Pseudomonadati</taxon>
        <taxon>Pseudomonadota</taxon>
        <taxon>Alphaproteobacteria</taxon>
        <taxon>Hyphomicrobiales</taxon>
        <taxon>Hyphomicrobiaceae</taxon>
        <taxon>Hyphomicrobium</taxon>
    </lineage>
</organism>
<dbReference type="InterPro" id="IPR053876">
    <property type="entry name" value="Phage_int_M"/>
</dbReference>